<evidence type="ECO:0000256" key="1">
    <source>
        <dbReference type="ARBA" id="ARBA00003236"/>
    </source>
</evidence>
<protein>
    <recommendedName>
        <fullName evidence="3">Chitooligosaccharide deacetylase</fullName>
    </recommendedName>
    <alternativeName>
        <fullName evidence="4">Nodulation protein B</fullName>
    </alternativeName>
</protein>
<dbReference type="InterPro" id="IPR002509">
    <property type="entry name" value="NODB_dom"/>
</dbReference>
<dbReference type="Pfam" id="PF01522">
    <property type="entry name" value="Polysacc_deac_1"/>
    <property type="match status" value="1"/>
</dbReference>
<organism evidence="6 7">
    <name type="scientific">Rhodopila globiformis</name>
    <name type="common">Rhodopseudomonas globiformis</name>
    <dbReference type="NCBI Taxonomy" id="1071"/>
    <lineage>
        <taxon>Bacteria</taxon>
        <taxon>Pseudomonadati</taxon>
        <taxon>Pseudomonadota</taxon>
        <taxon>Alphaproteobacteria</taxon>
        <taxon>Acetobacterales</taxon>
        <taxon>Acetobacteraceae</taxon>
        <taxon>Rhodopila</taxon>
    </lineage>
</organism>
<evidence type="ECO:0000313" key="6">
    <source>
        <dbReference type="EMBL" id="PPQ31727.1"/>
    </source>
</evidence>
<comment type="function">
    <text evidence="1">Is involved in generating a small heat-stable compound (Nod), an acylated oligomer of N-acetylglucosamine, that stimulates mitosis in various plant protoplasts.</text>
</comment>
<dbReference type="Gene3D" id="3.20.20.370">
    <property type="entry name" value="Glycoside hydrolase/deacetylase"/>
    <property type="match status" value="1"/>
</dbReference>
<dbReference type="EMBL" id="NHRY01000184">
    <property type="protein sequence ID" value="PPQ31727.1"/>
    <property type="molecule type" value="Genomic_DNA"/>
</dbReference>
<dbReference type="GO" id="GO:0005975">
    <property type="term" value="P:carbohydrate metabolic process"/>
    <property type="evidence" value="ECO:0007669"/>
    <property type="project" value="InterPro"/>
</dbReference>
<comment type="caution">
    <text evidence="6">The sequence shown here is derived from an EMBL/GenBank/DDBJ whole genome shotgun (WGS) entry which is preliminary data.</text>
</comment>
<dbReference type="GO" id="GO:0016810">
    <property type="term" value="F:hydrolase activity, acting on carbon-nitrogen (but not peptide) bonds"/>
    <property type="evidence" value="ECO:0007669"/>
    <property type="project" value="InterPro"/>
</dbReference>
<comment type="similarity">
    <text evidence="2">Belongs to the polysaccharide deacetylase family.</text>
</comment>
<feature type="domain" description="NodB homology" evidence="5">
    <location>
        <begin position="189"/>
        <end position="398"/>
    </location>
</feature>
<accession>A0A2S6NAV0</accession>
<evidence type="ECO:0000259" key="5">
    <source>
        <dbReference type="PROSITE" id="PS51677"/>
    </source>
</evidence>
<evidence type="ECO:0000313" key="7">
    <source>
        <dbReference type="Proteomes" id="UP000239724"/>
    </source>
</evidence>
<dbReference type="InterPro" id="IPR011330">
    <property type="entry name" value="Glyco_hydro/deAcase_b/a-brl"/>
</dbReference>
<dbReference type="PROSITE" id="PS51677">
    <property type="entry name" value="NODB"/>
    <property type="match status" value="1"/>
</dbReference>
<name>A0A2S6NAV0_RHOGL</name>
<evidence type="ECO:0000256" key="2">
    <source>
        <dbReference type="ARBA" id="ARBA00010973"/>
    </source>
</evidence>
<evidence type="ECO:0000256" key="3">
    <source>
        <dbReference type="ARBA" id="ARBA00020071"/>
    </source>
</evidence>
<keyword evidence="7" id="KW-1185">Reference proteome</keyword>
<dbReference type="Proteomes" id="UP000239724">
    <property type="component" value="Unassembled WGS sequence"/>
</dbReference>
<evidence type="ECO:0000256" key="4">
    <source>
        <dbReference type="ARBA" id="ARBA00032976"/>
    </source>
</evidence>
<sequence length="398" mass="43039">MAARRRRVAFRMGHQCPPGALAAQARMDPDRIDEQPAPRHHAAQPAHQRSVPILEPQREAAGVERHAFGMELVDRLAKPGAEGRRRVGVHRQPQPVWNVRSWVHYDSLRHRDLIKHRLPSCRIAVPARDRTRSLTMCLHCHAASGGLPLSRRSFSTGALAALAPNCFPAVPNELVEPRMRLIVPADVPRTVALTLDACSGGVDMRIVRTLLALSVPATLFVTGLWLRSNAHMLGLLRARSDLFTLQNHGERHLPAVLGTRRVYGLPIAGTLEAIRREVARGAEAIVAVGAPPPTWYRSAAALYSPAAFRMIDEKIGAFSLPADEGASLPAPVVAGRMAAAVSGDVIIAHVNQPHRSSGAGVAEGLVALHKAGTVFVGLDAYPATPLTCRPHPFTRKVV</sequence>
<gene>
    <name evidence="6" type="ORF">CCS01_16860</name>
</gene>
<dbReference type="SUPFAM" id="SSF88713">
    <property type="entry name" value="Glycoside hydrolase/deacetylase"/>
    <property type="match status" value="1"/>
</dbReference>
<dbReference type="AlphaFoldDB" id="A0A2S6NAV0"/>
<reference evidence="6 7" key="1">
    <citation type="journal article" date="2018" name="Arch. Microbiol.">
        <title>New insights into the metabolic potential of the phototrophic purple bacterium Rhodopila globiformis DSM 161(T) from its draft genome sequence and evidence for a vanadium-dependent nitrogenase.</title>
        <authorList>
            <person name="Imhoff J.F."/>
            <person name="Rahn T."/>
            <person name="Kunzel S."/>
            <person name="Neulinger S.C."/>
        </authorList>
    </citation>
    <scope>NUCLEOTIDE SEQUENCE [LARGE SCALE GENOMIC DNA]</scope>
    <source>
        <strain evidence="6 7">DSM 161</strain>
    </source>
</reference>
<proteinExistence type="inferred from homology"/>